<sequence length="874" mass="97996">MEAVVQARAALEAKKEDRNEEERKWESICIKAISRRCGVLEAAVKKKAQSTSVKGDIVKKGPEPDKEQVKKSLAKFYGSYNKKRLKDLDKIVQHFEGRFDDLNESLLLQYGEGLSKYIEGGDHLFEQVEAKYRVDPVQEELNTYRELFTESVQEFQLPSNKYKFRSCSGKAMIGLKDFWLELLQGLIRTDICLRTRKVGKKGIPVTNPEFAFRTEKPIKLKCRILGLKVVENVAASSHTSADTGKTYYLDSVNMDAEVSFALVFVWSNRGGKHRAGWRPCSSFKFEISKLKTQRPVTDQVLRTVANASVPHAIKKALLKVLPSELANILKHPDVIELNKTKPVGFAMATEIKLTGWPTSKEFTIDLVEAMKNSDNRVASSILKKLEMSKEQLETLAVLNRSFGSRTASSSRTQPWQRGVFPLDMISIQELISLRKGLFMGDLISTTGENEESGGEDVTDEELSGTDVDSSDEEEYLESDSEGFGHIDEDSSVPATSVTPPVSFNEFRNEELDKEFAREYSNVVSCAARAQAVVQAKLDSICDAANVSRWSLYTLIEKIDAAVCQKQVTAELHVHAIDLRLDLDVLVQVLENYFFALLRRQRRQLGEIRHNVVLRELHKIFASTKISLFALKTLFGSLRFALTGALTGGRCPAFEFSLKDISSEGVIDMQLTTFRLGGSFPEFLNWFKSLVHLMRHRRAMSKTQKKQSTAALVDLKQTLMKHVEILQFFVLGSFSIADPHALEKGESSSLVLAISAQEDDPRPALSLQVLGDMMGYLPKARTRSCVSERLTEEFVFPFESAVSGGQLASILFSTKKNRLMDLVKIILRDKGVCDMKLKQDDAFNIYGFAKYVFSLLETGLLDEDEASMSDAASSS</sequence>
<evidence type="ECO:0000313" key="3">
    <source>
        <dbReference type="EMBL" id="CAD9690839.1"/>
    </source>
</evidence>
<proteinExistence type="predicted"/>
<evidence type="ECO:0000313" key="2">
    <source>
        <dbReference type="EMBL" id="CAD9690819.1"/>
    </source>
</evidence>
<reference evidence="3" key="1">
    <citation type="submission" date="2021-01" db="EMBL/GenBank/DDBJ databases">
        <authorList>
            <person name="Corre E."/>
            <person name="Pelletier E."/>
            <person name="Niang G."/>
            <person name="Scheremetjew M."/>
            <person name="Finn R."/>
            <person name="Kale V."/>
            <person name="Holt S."/>
            <person name="Cochrane G."/>
            <person name="Meng A."/>
            <person name="Brown T."/>
            <person name="Cohen L."/>
        </authorList>
    </citation>
    <scope>NUCLEOTIDE SEQUENCE</scope>
    <source>
        <strain evidence="3">NY070348D</strain>
    </source>
</reference>
<dbReference type="EMBL" id="HBHK01017115">
    <property type="protein sequence ID" value="CAD9690819.1"/>
    <property type="molecule type" value="Transcribed_RNA"/>
</dbReference>
<dbReference type="EMBL" id="HBHK01017126">
    <property type="protein sequence ID" value="CAD9690839.1"/>
    <property type="molecule type" value="Transcribed_RNA"/>
</dbReference>
<protein>
    <submittedName>
        <fullName evidence="3">Uncharacterized protein</fullName>
    </submittedName>
</protein>
<dbReference type="AlphaFoldDB" id="A0A7S2S6B3"/>
<organism evidence="3">
    <name type="scientific">Mucochytrium quahogii</name>
    <dbReference type="NCBI Taxonomy" id="96639"/>
    <lineage>
        <taxon>Eukaryota</taxon>
        <taxon>Sar</taxon>
        <taxon>Stramenopiles</taxon>
        <taxon>Bigyra</taxon>
        <taxon>Labyrinthulomycetes</taxon>
        <taxon>Thraustochytrida</taxon>
        <taxon>Thraustochytriidae</taxon>
        <taxon>Mucochytrium</taxon>
    </lineage>
</organism>
<gene>
    <name evidence="2" type="ORF">QSP1433_LOCUS10763</name>
    <name evidence="3" type="ORF">QSP1433_LOCUS10770</name>
</gene>
<feature type="region of interest" description="Disordered" evidence="1">
    <location>
        <begin position="444"/>
        <end position="500"/>
    </location>
</feature>
<evidence type="ECO:0000256" key="1">
    <source>
        <dbReference type="SAM" id="MobiDB-lite"/>
    </source>
</evidence>
<name>A0A7S2S6B3_9STRA</name>
<accession>A0A7S2S6B3</accession>
<feature type="compositionally biased region" description="Acidic residues" evidence="1">
    <location>
        <begin position="448"/>
        <end position="480"/>
    </location>
</feature>